<sequence length="357" mass="38233">MFSIRIGRRRCAAAGPSRKAVLPDARQDHCRAGGRNVQIEVTRESFRLREAFTISRGSRTEAEVLTVRVAAEGVTGQGECVPYARYGETRDSVEAQIAALPEGLDRDALQRALPPGAARNAVDCALWDWAAKRAGRRVWDLAGLAAPAPLVTAYTLSLDAPDRMRDAATRAADRPLLKIKLGTPEDMPRLEAVREGAPEARLIVDANEGWTAEVYADLAPHLLRLGVEMVEQPLPAGEDDALAEIARPLPVCADESCHDRASLAGLAGKYDMVNIKLDKTGGLTEALALREAARAQGYRIMVGCMVGSSLAMAPAVLLAQGAEVVDLDGPLLLAEDREPPLVYDADGVHPPEAALWG</sequence>
<evidence type="ECO:0000256" key="5">
    <source>
        <dbReference type="PIRSR" id="PIRSR634603-1"/>
    </source>
</evidence>
<evidence type="ECO:0000313" key="10">
    <source>
        <dbReference type="Proteomes" id="UP000253370"/>
    </source>
</evidence>
<dbReference type="SFLD" id="SFLDS00001">
    <property type="entry name" value="Enolase"/>
    <property type="match status" value="1"/>
</dbReference>
<dbReference type="SMART" id="SM00922">
    <property type="entry name" value="MR_MLE"/>
    <property type="match status" value="1"/>
</dbReference>
<dbReference type="InterPro" id="IPR034603">
    <property type="entry name" value="Dipeptide_epimerase"/>
</dbReference>
<dbReference type="Pfam" id="PF02746">
    <property type="entry name" value="MR_MLE_N"/>
    <property type="match status" value="1"/>
</dbReference>
<proteinExistence type="inferred from homology"/>
<name>A0A365UB06_9RHOB</name>
<reference evidence="9 10" key="1">
    <citation type="submission" date="2018-07" db="EMBL/GenBank/DDBJ databases">
        <title>Rhodosalinus sp. strain E84T genomic sequence and assembly.</title>
        <authorList>
            <person name="Liu Z.-W."/>
            <person name="Lu D.-C."/>
        </authorList>
    </citation>
    <scope>NUCLEOTIDE SEQUENCE [LARGE SCALE GENOMIC DNA]</scope>
    <source>
        <strain evidence="9 10">E84</strain>
    </source>
</reference>
<dbReference type="AlphaFoldDB" id="A0A365UB06"/>
<feature type="binding site" evidence="6">
    <location>
        <position position="231"/>
    </location>
    <ligand>
        <name>Mg(2+)</name>
        <dbReference type="ChEBI" id="CHEBI:18420"/>
    </ligand>
</feature>
<dbReference type="InterPro" id="IPR036849">
    <property type="entry name" value="Enolase-like_C_sf"/>
</dbReference>
<dbReference type="EC" id="5.1.1.-" evidence="7"/>
<dbReference type="InterPro" id="IPR034593">
    <property type="entry name" value="DgoD-like"/>
</dbReference>
<dbReference type="InterPro" id="IPR013341">
    <property type="entry name" value="Mandelate_racemase_N_dom"/>
</dbReference>
<dbReference type="SFLD" id="SFLDG00180">
    <property type="entry name" value="muconate_cycloisomerase"/>
    <property type="match status" value="1"/>
</dbReference>
<dbReference type="Gene3D" id="3.30.390.10">
    <property type="entry name" value="Enolase-like, N-terminal domain"/>
    <property type="match status" value="1"/>
</dbReference>
<comment type="similarity">
    <text evidence="1 7">Belongs to the mandelate racemase/muconate lactonizing enzyme family.</text>
</comment>
<dbReference type="InterPro" id="IPR013342">
    <property type="entry name" value="Mandelate_racemase_C"/>
</dbReference>
<evidence type="ECO:0000313" key="9">
    <source>
        <dbReference type="EMBL" id="RBI86403.1"/>
    </source>
</evidence>
<dbReference type="NCBIfam" id="NF042940">
    <property type="entry name" value="racemase_DgcA"/>
    <property type="match status" value="1"/>
</dbReference>
<dbReference type="CDD" id="cd03319">
    <property type="entry name" value="L-Ala-DL-Glu_epimerase"/>
    <property type="match status" value="1"/>
</dbReference>
<dbReference type="PANTHER" id="PTHR48080:SF3">
    <property type="entry name" value="ENOLASE SUPERFAMILY MEMBER DDB_G0284701"/>
    <property type="match status" value="1"/>
</dbReference>
<feature type="binding site" evidence="6">
    <location>
        <position position="205"/>
    </location>
    <ligand>
        <name>Mg(2+)</name>
        <dbReference type="ChEBI" id="CHEBI:18420"/>
    </ligand>
</feature>
<protein>
    <recommendedName>
        <fullName evidence="7">Dipeptide epimerase</fullName>
        <ecNumber evidence="7">5.1.1.-</ecNumber>
    </recommendedName>
</protein>
<dbReference type="InterPro" id="IPR029017">
    <property type="entry name" value="Enolase-like_N"/>
</dbReference>
<dbReference type="OrthoDB" id="9782675at2"/>
<feature type="active site" description="Proton acceptor; specific for (R)-substrate epimerization" evidence="5">
    <location>
        <position position="180"/>
    </location>
</feature>
<feature type="binding site" evidence="6">
    <location>
        <position position="254"/>
    </location>
    <ligand>
        <name>Mg(2+)</name>
        <dbReference type="ChEBI" id="CHEBI:18420"/>
    </ligand>
</feature>
<evidence type="ECO:0000259" key="8">
    <source>
        <dbReference type="SMART" id="SM00922"/>
    </source>
</evidence>
<evidence type="ECO:0000256" key="4">
    <source>
        <dbReference type="ARBA" id="ARBA00023235"/>
    </source>
</evidence>
<dbReference type="GO" id="GO:0016855">
    <property type="term" value="F:racemase and epimerase activity, acting on amino acids and derivatives"/>
    <property type="evidence" value="ECO:0007669"/>
    <property type="project" value="UniProtKB-UniRule"/>
</dbReference>
<feature type="active site" description="Proton acceptor; specific for (S)-substrate epimerization" evidence="5">
    <location>
        <position position="276"/>
    </location>
</feature>
<dbReference type="EMBL" id="QNTQ01000005">
    <property type="protein sequence ID" value="RBI86403.1"/>
    <property type="molecule type" value="Genomic_DNA"/>
</dbReference>
<evidence type="ECO:0000256" key="3">
    <source>
        <dbReference type="ARBA" id="ARBA00022842"/>
    </source>
</evidence>
<dbReference type="PANTHER" id="PTHR48080">
    <property type="entry name" value="D-GALACTONATE DEHYDRATASE-RELATED"/>
    <property type="match status" value="1"/>
</dbReference>
<comment type="caution">
    <text evidence="9">The sequence shown here is derived from an EMBL/GenBank/DDBJ whole genome shotgun (WGS) entry which is preliminary data.</text>
</comment>
<evidence type="ECO:0000256" key="7">
    <source>
        <dbReference type="RuleBase" id="RU366006"/>
    </source>
</evidence>
<keyword evidence="2 6" id="KW-0479">Metal-binding</keyword>
<dbReference type="SFLD" id="SFLDF00010">
    <property type="entry name" value="dipeptide_epimerase"/>
    <property type="match status" value="1"/>
</dbReference>
<dbReference type="InterPro" id="IPR029065">
    <property type="entry name" value="Enolase_C-like"/>
</dbReference>
<dbReference type="SUPFAM" id="SSF54826">
    <property type="entry name" value="Enolase N-terminal domain-like"/>
    <property type="match status" value="1"/>
</dbReference>
<dbReference type="Gene3D" id="3.20.20.120">
    <property type="entry name" value="Enolase-like C-terminal domain"/>
    <property type="match status" value="1"/>
</dbReference>
<dbReference type="Pfam" id="PF13378">
    <property type="entry name" value="MR_MLE_C"/>
    <property type="match status" value="1"/>
</dbReference>
<organism evidence="9 10">
    <name type="scientific">Rhodosalinus halophilus</name>
    <dbReference type="NCBI Taxonomy" id="2259333"/>
    <lineage>
        <taxon>Bacteria</taxon>
        <taxon>Pseudomonadati</taxon>
        <taxon>Pseudomonadota</taxon>
        <taxon>Alphaproteobacteria</taxon>
        <taxon>Rhodobacterales</taxon>
        <taxon>Paracoccaceae</taxon>
        <taxon>Rhodosalinus</taxon>
    </lineage>
</organism>
<evidence type="ECO:0000256" key="1">
    <source>
        <dbReference type="ARBA" id="ARBA00008031"/>
    </source>
</evidence>
<dbReference type="GO" id="GO:0046872">
    <property type="term" value="F:metal ion binding"/>
    <property type="evidence" value="ECO:0007669"/>
    <property type="project" value="UniProtKB-KW"/>
</dbReference>
<dbReference type="Proteomes" id="UP000253370">
    <property type="component" value="Unassembled WGS sequence"/>
</dbReference>
<accession>A0A365UB06</accession>
<comment type="cofactor">
    <cofactor evidence="6 7">
        <name>Mg(2+)</name>
        <dbReference type="ChEBI" id="CHEBI:18420"/>
    </cofactor>
    <text evidence="6 7">Binds 1 Mg(2+) ion per subunit.</text>
</comment>
<gene>
    <name evidence="9" type="ORF">DRV85_06555</name>
</gene>
<evidence type="ECO:0000256" key="2">
    <source>
        <dbReference type="ARBA" id="ARBA00022723"/>
    </source>
</evidence>
<dbReference type="SUPFAM" id="SSF51604">
    <property type="entry name" value="Enolase C-terminal domain-like"/>
    <property type="match status" value="1"/>
</dbReference>
<evidence type="ECO:0000256" key="6">
    <source>
        <dbReference type="PIRSR" id="PIRSR634603-3"/>
    </source>
</evidence>
<keyword evidence="10" id="KW-1185">Reference proteome</keyword>
<feature type="domain" description="Mandelate racemase/muconate lactonizing enzyme C-terminal" evidence="8">
    <location>
        <begin position="161"/>
        <end position="252"/>
    </location>
</feature>
<keyword evidence="4 7" id="KW-0413">Isomerase</keyword>
<keyword evidence="3 6" id="KW-0460">Magnesium</keyword>